<comment type="subcellular location">
    <subcellularLocation>
        <location evidence="12">Cytoplasm</location>
    </subcellularLocation>
</comment>
<evidence type="ECO:0000256" key="4">
    <source>
        <dbReference type="ARBA" id="ARBA00012086"/>
    </source>
</evidence>
<proteinExistence type="inferred from homology"/>
<organism evidence="16 17">
    <name type="scientific">Anaerohalosphaera lusitana</name>
    <dbReference type="NCBI Taxonomy" id="1936003"/>
    <lineage>
        <taxon>Bacteria</taxon>
        <taxon>Pseudomonadati</taxon>
        <taxon>Planctomycetota</taxon>
        <taxon>Phycisphaerae</taxon>
        <taxon>Sedimentisphaerales</taxon>
        <taxon>Anaerohalosphaeraceae</taxon>
        <taxon>Anaerohalosphaera</taxon>
    </lineage>
</organism>
<keyword evidence="10 12" id="KW-0704">Schiff base</keyword>
<dbReference type="PANTHER" id="PTHR12128">
    <property type="entry name" value="DIHYDRODIPICOLINATE SYNTHASE"/>
    <property type="match status" value="1"/>
</dbReference>
<evidence type="ECO:0000256" key="10">
    <source>
        <dbReference type="ARBA" id="ARBA00023270"/>
    </source>
</evidence>
<evidence type="ECO:0000256" key="9">
    <source>
        <dbReference type="ARBA" id="ARBA00023239"/>
    </source>
</evidence>
<dbReference type="InterPro" id="IPR005263">
    <property type="entry name" value="DapA"/>
</dbReference>
<accession>A0A1U9NQH1</accession>
<dbReference type="EMBL" id="CP019791">
    <property type="protein sequence ID" value="AQT69756.1"/>
    <property type="molecule type" value="Genomic_DNA"/>
</dbReference>
<evidence type="ECO:0000256" key="15">
    <source>
        <dbReference type="PIRSR" id="PIRSR001365-2"/>
    </source>
</evidence>
<dbReference type="OrthoDB" id="9782828at2"/>
<evidence type="ECO:0000256" key="8">
    <source>
        <dbReference type="ARBA" id="ARBA00023154"/>
    </source>
</evidence>
<protein>
    <recommendedName>
        <fullName evidence="4 12">4-hydroxy-tetrahydrodipicolinate synthase</fullName>
        <shortName evidence="12">HTPA synthase</shortName>
        <ecNumber evidence="4 12">4.3.3.7</ecNumber>
    </recommendedName>
</protein>
<keyword evidence="8 12" id="KW-0457">Lysine biosynthesis</keyword>
<feature type="active site" description="Schiff-base intermediate with substrate" evidence="12 14">
    <location>
        <position position="160"/>
    </location>
</feature>
<dbReference type="PIRSF" id="PIRSF001365">
    <property type="entry name" value="DHDPS"/>
    <property type="match status" value="1"/>
</dbReference>
<dbReference type="CDD" id="cd00950">
    <property type="entry name" value="DHDPS"/>
    <property type="match status" value="1"/>
</dbReference>
<dbReference type="GO" id="GO:0019877">
    <property type="term" value="P:diaminopimelate biosynthetic process"/>
    <property type="evidence" value="ECO:0007669"/>
    <property type="project" value="UniProtKB-UniRule"/>
</dbReference>
<feature type="site" description="Part of a proton relay during catalysis" evidence="12">
    <location>
        <position position="106"/>
    </location>
</feature>
<feature type="site" description="Part of a proton relay during catalysis" evidence="12">
    <location>
        <position position="43"/>
    </location>
</feature>
<dbReference type="SMART" id="SM01130">
    <property type="entry name" value="DHDPS"/>
    <property type="match status" value="1"/>
</dbReference>
<evidence type="ECO:0000256" key="13">
    <source>
        <dbReference type="PIRNR" id="PIRNR001365"/>
    </source>
</evidence>
<dbReference type="Pfam" id="PF00701">
    <property type="entry name" value="DHDPS"/>
    <property type="match status" value="1"/>
</dbReference>
<evidence type="ECO:0000256" key="6">
    <source>
        <dbReference type="ARBA" id="ARBA00022605"/>
    </source>
</evidence>
<gene>
    <name evidence="12 16" type="primary">dapA</name>
    <name evidence="16" type="ORF">STSP2_02953</name>
</gene>
<dbReference type="SUPFAM" id="SSF51569">
    <property type="entry name" value="Aldolase"/>
    <property type="match status" value="1"/>
</dbReference>
<evidence type="ECO:0000256" key="1">
    <source>
        <dbReference type="ARBA" id="ARBA00003294"/>
    </source>
</evidence>
<keyword evidence="9 12" id="KW-0456">Lyase</keyword>
<dbReference type="InterPro" id="IPR002220">
    <property type="entry name" value="DapA-like"/>
</dbReference>
<name>A0A1U9NQH1_9BACT</name>
<keyword evidence="6 12" id="KW-0028">Amino-acid biosynthesis</keyword>
<feature type="active site" description="Proton donor/acceptor" evidence="12 14">
    <location>
        <position position="132"/>
    </location>
</feature>
<dbReference type="HAMAP" id="MF_00418">
    <property type="entry name" value="DapA"/>
    <property type="match status" value="1"/>
</dbReference>
<evidence type="ECO:0000313" key="17">
    <source>
        <dbReference type="Proteomes" id="UP000189674"/>
    </source>
</evidence>
<dbReference type="RefSeq" id="WP_146663413.1">
    <property type="nucleotide sequence ID" value="NZ_CP019791.1"/>
</dbReference>
<keyword evidence="5 12" id="KW-0963">Cytoplasm</keyword>
<comment type="function">
    <text evidence="1 12">Catalyzes the condensation of (S)-aspartate-beta-semialdehyde [(S)-ASA] and pyruvate to 4-hydroxy-tetrahydrodipicolinate (HTPA).</text>
</comment>
<dbReference type="EC" id="4.3.3.7" evidence="4 12"/>
<dbReference type="PRINTS" id="PR00146">
    <property type="entry name" value="DHPICSNTHASE"/>
</dbReference>
<dbReference type="GO" id="GO:0005829">
    <property type="term" value="C:cytosol"/>
    <property type="evidence" value="ECO:0007669"/>
    <property type="project" value="TreeGrafter"/>
</dbReference>
<evidence type="ECO:0000256" key="12">
    <source>
        <dbReference type="HAMAP-Rule" id="MF_00418"/>
    </source>
</evidence>
<comment type="caution">
    <text evidence="12">Was originally thought to be a dihydrodipicolinate synthase (DHDPS), catalyzing the condensation of (S)-aspartate-beta-semialdehyde [(S)-ASA] and pyruvate to dihydrodipicolinate (DHDP). However, it was shown in E.coli that the product of the enzymatic reaction is not dihydrodipicolinate but in fact (4S)-4-hydroxy-2,3,4,5-tetrahydro-(2S)-dipicolinic acid (HTPA), and that the consecutive dehydration reaction leading to DHDP is not spontaneous but catalyzed by DapB.</text>
</comment>
<dbReference type="UniPathway" id="UPA00034">
    <property type="reaction ID" value="UER00017"/>
</dbReference>
<dbReference type="Gene3D" id="3.20.20.70">
    <property type="entry name" value="Aldolase class I"/>
    <property type="match status" value="1"/>
</dbReference>
<dbReference type="STRING" id="1936003.STSP2_02953"/>
<dbReference type="NCBIfam" id="TIGR00674">
    <property type="entry name" value="dapA"/>
    <property type="match status" value="1"/>
</dbReference>
<dbReference type="PANTHER" id="PTHR12128:SF66">
    <property type="entry name" value="4-HYDROXY-2-OXOGLUTARATE ALDOLASE, MITOCHONDRIAL"/>
    <property type="match status" value="1"/>
</dbReference>
<dbReference type="InterPro" id="IPR013785">
    <property type="entry name" value="Aldolase_TIM"/>
</dbReference>
<evidence type="ECO:0000256" key="5">
    <source>
        <dbReference type="ARBA" id="ARBA00022490"/>
    </source>
</evidence>
<dbReference type="Proteomes" id="UP000189674">
    <property type="component" value="Chromosome"/>
</dbReference>
<dbReference type="AlphaFoldDB" id="A0A1U9NQH1"/>
<feature type="binding site" evidence="12 15">
    <location>
        <position position="200"/>
    </location>
    <ligand>
        <name>pyruvate</name>
        <dbReference type="ChEBI" id="CHEBI:15361"/>
    </ligand>
</feature>
<dbReference type="PROSITE" id="PS00665">
    <property type="entry name" value="DHDPS_1"/>
    <property type="match status" value="1"/>
</dbReference>
<evidence type="ECO:0000256" key="11">
    <source>
        <dbReference type="ARBA" id="ARBA00047836"/>
    </source>
</evidence>
<evidence type="ECO:0000256" key="3">
    <source>
        <dbReference type="ARBA" id="ARBA00007592"/>
    </source>
</evidence>
<dbReference type="GO" id="GO:0009089">
    <property type="term" value="P:lysine biosynthetic process via diaminopimelate"/>
    <property type="evidence" value="ECO:0007669"/>
    <property type="project" value="UniProtKB-UniRule"/>
</dbReference>
<keyword evidence="17" id="KW-1185">Reference proteome</keyword>
<evidence type="ECO:0000256" key="7">
    <source>
        <dbReference type="ARBA" id="ARBA00022915"/>
    </source>
</evidence>
<sequence length="291" mass="31320">MFKGSYVAIITPFKNGEVDYETLEKLVNWQIEQGINGLVPVGTTGESPTLNNDEHKKVIETVVKAANGRVPVIAGAGSNSTAEAVEMTEFAKKVGADATLQVGPYYNKPEQEGFYQHFKTIAEAVDLPVILYNIPGRCGAGMTPETIARLADVKNVVAVKEATGSLDQASEIALRCDITILSGDDSLTLPLASVGGQGVISVIANIIPADVRKMTDLILEGKLTEAREWHKKLFGLGKTMLTMATNPIPVKTACSMLGMCTPEMRLPMTPLEEDKKQALKKALQDYGLDVK</sequence>
<reference evidence="17" key="1">
    <citation type="submission" date="2017-02" db="EMBL/GenBank/DDBJ databases">
        <title>Comparative genomics and description of representatives of a novel lineage of planctomycetes thriving in anoxic sediments.</title>
        <authorList>
            <person name="Spring S."/>
            <person name="Bunk B."/>
            <person name="Sproer C."/>
        </authorList>
    </citation>
    <scope>NUCLEOTIDE SEQUENCE [LARGE SCALE GENOMIC DNA]</scope>
    <source>
        <strain evidence="17">ST-NAGAB-D1</strain>
    </source>
</reference>
<comment type="subunit">
    <text evidence="12">Homotetramer; dimer of dimers.</text>
</comment>
<keyword evidence="7 12" id="KW-0220">Diaminopimelate biosynthesis</keyword>
<feature type="binding site" evidence="12 15">
    <location>
        <position position="44"/>
    </location>
    <ligand>
        <name>pyruvate</name>
        <dbReference type="ChEBI" id="CHEBI:15361"/>
    </ligand>
</feature>
<dbReference type="InterPro" id="IPR020624">
    <property type="entry name" value="Schiff_base-form_aldolases_CS"/>
</dbReference>
<dbReference type="KEGG" id="alus:STSP2_02953"/>
<comment type="catalytic activity">
    <reaction evidence="11 12">
        <text>L-aspartate 4-semialdehyde + pyruvate = (2S,4S)-4-hydroxy-2,3,4,5-tetrahydrodipicolinate + H2O + H(+)</text>
        <dbReference type="Rhea" id="RHEA:34171"/>
        <dbReference type="ChEBI" id="CHEBI:15361"/>
        <dbReference type="ChEBI" id="CHEBI:15377"/>
        <dbReference type="ChEBI" id="CHEBI:15378"/>
        <dbReference type="ChEBI" id="CHEBI:67139"/>
        <dbReference type="ChEBI" id="CHEBI:537519"/>
        <dbReference type="EC" id="4.3.3.7"/>
    </reaction>
</comment>
<comment type="pathway">
    <text evidence="2 12">Amino-acid biosynthesis; L-lysine biosynthesis via DAP pathway; (S)-tetrahydrodipicolinate from L-aspartate: step 3/4.</text>
</comment>
<evidence type="ECO:0000256" key="2">
    <source>
        <dbReference type="ARBA" id="ARBA00005120"/>
    </source>
</evidence>
<evidence type="ECO:0000256" key="14">
    <source>
        <dbReference type="PIRSR" id="PIRSR001365-1"/>
    </source>
</evidence>
<evidence type="ECO:0000313" key="16">
    <source>
        <dbReference type="EMBL" id="AQT69756.1"/>
    </source>
</evidence>
<dbReference type="GO" id="GO:0008840">
    <property type="term" value="F:4-hydroxy-tetrahydrodipicolinate synthase activity"/>
    <property type="evidence" value="ECO:0007669"/>
    <property type="project" value="UniProtKB-UniRule"/>
</dbReference>
<comment type="similarity">
    <text evidence="3 12 13">Belongs to the DapA family.</text>
</comment>